<dbReference type="CDD" id="cd03124">
    <property type="entry name" value="alpha_CA_prokaryotic_like"/>
    <property type="match status" value="1"/>
</dbReference>
<comment type="cofactor">
    <cofactor evidence="1 10">
        <name>Zn(2+)</name>
        <dbReference type="ChEBI" id="CHEBI:29105"/>
    </cofactor>
</comment>
<evidence type="ECO:0000256" key="7">
    <source>
        <dbReference type="ARBA" id="ARBA00022833"/>
    </source>
</evidence>
<comment type="catalytic activity">
    <reaction evidence="9 10">
        <text>hydrogencarbonate + H(+) = CO2 + H2O</text>
        <dbReference type="Rhea" id="RHEA:10748"/>
        <dbReference type="ChEBI" id="CHEBI:15377"/>
        <dbReference type="ChEBI" id="CHEBI:15378"/>
        <dbReference type="ChEBI" id="CHEBI:16526"/>
        <dbReference type="ChEBI" id="CHEBI:17544"/>
        <dbReference type="EC" id="4.2.1.1"/>
    </reaction>
</comment>
<comment type="similarity">
    <text evidence="3 10">Belongs to the alpha-carbonic anhydrase family.</text>
</comment>
<dbReference type="PROSITE" id="PS51257">
    <property type="entry name" value="PROKAR_LIPOPROTEIN"/>
    <property type="match status" value="1"/>
</dbReference>
<accession>A0ABU6CXR5</accession>
<gene>
    <name evidence="12" type="ORF">VSS37_11590</name>
</gene>
<keyword evidence="8 10" id="KW-0456">Lyase</keyword>
<dbReference type="PROSITE" id="PS51144">
    <property type="entry name" value="ALPHA_CA_2"/>
    <property type="match status" value="1"/>
</dbReference>
<reference evidence="13" key="1">
    <citation type="submission" date="2023-07" db="EMBL/GenBank/DDBJ databases">
        <title>The carbon used by Thiothrix.</title>
        <authorList>
            <person name="Chen L."/>
        </authorList>
    </citation>
    <scope>NUCLEOTIDE SEQUENCE [LARGE SCALE GENOMIC DNA]</scope>
</reference>
<dbReference type="Proteomes" id="UP001308005">
    <property type="component" value="Unassembled WGS sequence"/>
</dbReference>
<name>A0ABU6CXR5_9GAMM</name>
<evidence type="ECO:0000256" key="3">
    <source>
        <dbReference type="ARBA" id="ARBA00010718"/>
    </source>
</evidence>
<dbReference type="InterPro" id="IPR018338">
    <property type="entry name" value="Carbonic_anhydrase_a-class_CS"/>
</dbReference>
<dbReference type="EC" id="4.2.1.1" evidence="4 10"/>
<evidence type="ECO:0000256" key="1">
    <source>
        <dbReference type="ARBA" id="ARBA00001947"/>
    </source>
</evidence>
<sequence length="249" mass="27512">MKTWFATGILLLSTGCASVHDNKPPHWTYEGAEGPEHWGELADAYKACATGKNQSPVNLDNQHAVAAKLPPLQLAYGAGGYEELNNGHTIQVNYQPGGSLTLDGHRYGLKQFHFHAPSENQIDGKTYPLEAHLVHADQDNNLAVIAIMFTESAQDNPNLEPFWSQMPTHPDEKTALMPLVDVAKLLPAKRDYYRFSGSLTTPPCSEGVVWLVMKQPVNASKTQIEKFTQIMGHPNNRPIQPVNARPLLK</sequence>
<dbReference type="SMART" id="SM01057">
    <property type="entry name" value="Carb_anhydrase"/>
    <property type="match status" value="1"/>
</dbReference>
<dbReference type="Pfam" id="PF00194">
    <property type="entry name" value="Carb_anhydrase"/>
    <property type="match status" value="1"/>
</dbReference>
<evidence type="ECO:0000256" key="6">
    <source>
        <dbReference type="ARBA" id="ARBA00022723"/>
    </source>
</evidence>
<organism evidence="12 13">
    <name type="scientific">Candidatus Thiothrix phosphatis</name>
    <dbReference type="NCBI Taxonomy" id="3112415"/>
    <lineage>
        <taxon>Bacteria</taxon>
        <taxon>Pseudomonadati</taxon>
        <taxon>Pseudomonadota</taxon>
        <taxon>Gammaproteobacteria</taxon>
        <taxon>Thiotrichales</taxon>
        <taxon>Thiotrichaceae</taxon>
        <taxon>Thiothrix</taxon>
    </lineage>
</organism>
<dbReference type="InterPro" id="IPR036398">
    <property type="entry name" value="CA_dom_sf"/>
</dbReference>
<evidence type="ECO:0000256" key="9">
    <source>
        <dbReference type="ARBA" id="ARBA00048348"/>
    </source>
</evidence>
<dbReference type="EMBL" id="JAYMYJ010000110">
    <property type="protein sequence ID" value="MEB4591624.1"/>
    <property type="molecule type" value="Genomic_DNA"/>
</dbReference>
<dbReference type="PANTHER" id="PTHR18952">
    <property type="entry name" value="CARBONIC ANHYDRASE"/>
    <property type="match status" value="1"/>
</dbReference>
<evidence type="ECO:0000313" key="12">
    <source>
        <dbReference type="EMBL" id="MEB4591624.1"/>
    </source>
</evidence>
<evidence type="ECO:0000256" key="2">
    <source>
        <dbReference type="ARBA" id="ARBA00002904"/>
    </source>
</evidence>
<evidence type="ECO:0000256" key="4">
    <source>
        <dbReference type="ARBA" id="ARBA00012925"/>
    </source>
</evidence>
<proteinExistence type="inferred from homology"/>
<dbReference type="RefSeq" id="WP_324695370.1">
    <property type="nucleotide sequence ID" value="NZ_JAYMYJ010000110.1"/>
</dbReference>
<dbReference type="InterPro" id="IPR001148">
    <property type="entry name" value="CA_dom"/>
</dbReference>
<keyword evidence="13" id="KW-1185">Reference proteome</keyword>
<dbReference type="PANTHER" id="PTHR18952:SF265">
    <property type="entry name" value="CARBONIC ANHYDRASE"/>
    <property type="match status" value="1"/>
</dbReference>
<evidence type="ECO:0000256" key="8">
    <source>
        <dbReference type="ARBA" id="ARBA00023239"/>
    </source>
</evidence>
<dbReference type="InterPro" id="IPR041891">
    <property type="entry name" value="Alpha_CA_prokaryot-like"/>
</dbReference>
<dbReference type="Gene3D" id="3.10.200.10">
    <property type="entry name" value="Alpha carbonic anhydrase"/>
    <property type="match status" value="1"/>
</dbReference>
<evidence type="ECO:0000256" key="5">
    <source>
        <dbReference type="ARBA" id="ARBA00014628"/>
    </source>
</evidence>
<dbReference type="InterPro" id="IPR023561">
    <property type="entry name" value="Carbonic_anhydrase_a-class"/>
</dbReference>
<keyword evidence="6 10" id="KW-0479">Metal-binding</keyword>
<evidence type="ECO:0000259" key="11">
    <source>
        <dbReference type="PROSITE" id="PS51144"/>
    </source>
</evidence>
<comment type="caution">
    <text evidence="12">The sequence shown here is derived from an EMBL/GenBank/DDBJ whole genome shotgun (WGS) entry which is preliminary data.</text>
</comment>
<evidence type="ECO:0000313" key="13">
    <source>
        <dbReference type="Proteomes" id="UP001308005"/>
    </source>
</evidence>
<dbReference type="SUPFAM" id="SSF51069">
    <property type="entry name" value="Carbonic anhydrase"/>
    <property type="match status" value="1"/>
</dbReference>
<protein>
    <recommendedName>
        <fullName evidence="5 10">Carbonic anhydrase</fullName>
        <ecNumber evidence="4 10">4.2.1.1</ecNumber>
    </recommendedName>
</protein>
<comment type="function">
    <text evidence="2 10">Reversible hydration of carbon dioxide.</text>
</comment>
<evidence type="ECO:0000256" key="10">
    <source>
        <dbReference type="RuleBase" id="RU367011"/>
    </source>
</evidence>
<keyword evidence="7 10" id="KW-0862">Zinc</keyword>
<feature type="domain" description="Alpha-carbonic anhydrase" evidence="11">
    <location>
        <begin position="25"/>
        <end position="249"/>
    </location>
</feature>
<dbReference type="PROSITE" id="PS00162">
    <property type="entry name" value="ALPHA_CA_1"/>
    <property type="match status" value="1"/>
</dbReference>